<comment type="cofactor">
    <cofactor evidence="1">
        <name>FMN</name>
        <dbReference type="ChEBI" id="CHEBI:58210"/>
    </cofactor>
</comment>
<dbReference type="HOGENOM" id="CLU_013299_0_3_12"/>
<dbReference type="EMBL" id="CP002696">
    <property type="protein sequence ID" value="AEE17748.1"/>
    <property type="molecule type" value="Genomic_DNA"/>
</dbReference>
<evidence type="ECO:0000256" key="3">
    <source>
        <dbReference type="ARBA" id="ARBA00022643"/>
    </source>
</evidence>
<protein>
    <submittedName>
        <fullName evidence="8">TIM-barrel protein, nifR3 family</fullName>
    </submittedName>
</protein>
<accession>F4LM82</accession>
<dbReference type="InterPro" id="IPR018517">
    <property type="entry name" value="tRNA_hU_synthase_CS"/>
</dbReference>
<dbReference type="CDD" id="cd02801">
    <property type="entry name" value="DUS_like_FMN"/>
    <property type="match status" value="1"/>
</dbReference>
<feature type="domain" description="DUS-like FMN-binding" evidence="7">
    <location>
        <begin position="128"/>
        <end position="168"/>
    </location>
</feature>
<evidence type="ECO:0000259" key="7">
    <source>
        <dbReference type="Pfam" id="PF01207"/>
    </source>
</evidence>
<keyword evidence="6" id="KW-0560">Oxidoreductase</keyword>
<dbReference type="PANTHER" id="PTHR45846:SF1">
    <property type="entry name" value="TRNA-DIHYDROURIDINE(47) SYNTHASE [NAD(P)(+)]-LIKE"/>
    <property type="match status" value="1"/>
</dbReference>
<reference evidence="9" key="1">
    <citation type="submission" date="2011-04" db="EMBL/GenBank/DDBJ databases">
        <title>The complete genome of Treponema brennaborense DSM 12168.</title>
        <authorList>
            <person name="Lucas S."/>
            <person name="Han J."/>
            <person name="Lapidus A."/>
            <person name="Bruce D."/>
            <person name="Goodwin L."/>
            <person name="Pitluck S."/>
            <person name="Peters L."/>
            <person name="Kyrpides N."/>
            <person name="Mavromatis K."/>
            <person name="Ivanova N."/>
            <person name="Mikhailova N."/>
            <person name="Pagani I."/>
            <person name="Teshima H."/>
            <person name="Detter J.C."/>
            <person name="Tapia R."/>
            <person name="Han C."/>
            <person name="Land M."/>
            <person name="Hauser L."/>
            <person name="Markowitz V."/>
            <person name="Cheng J.-F."/>
            <person name="Hugenholtz P."/>
            <person name="Woyke T."/>
            <person name="Wu D."/>
            <person name="Gronow S."/>
            <person name="Wellnitz S."/>
            <person name="Brambilla E."/>
            <person name="Klenk H.-P."/>
            <person name="Eisen J.A."/>
        </authorList>
    </citation>
    <scope>NUCLEOTIDE SEQUENCE [LARGE SCALE GENOMIC DNA]</scope>
    <source>
        <strain evidence="9">DSM 12168 / CIP 105900 / DD5/3</strain>
    </source>
</reference>
<dbReference type="SUPFAM" id="SSF51395">
    <property type="entry name" value="FMN-linked oxidoreductases"/>
    <property type="match status" value="2"/>
</dbReference>
<dbReference type="STRING" id="906968.Trebr_2339"/>
<evidence type="ECO:0000256" key="1">
    <source>
        <dbReference type="ARBA" id="ARBA00001917"/>
    </source>
</evidence>
<evidence type="ECO:0000313" key="9">
    <source>
        <dbReference type="Proteomes" id="UP000006546"/>
    </source>
</evidence>
<feature type="domain" description="DUS-like FMN-binding" evidence="7">
    <location>
        <begin position="19"/>
        <end position="93"/>
    </location>
</feature>
<dbReference type="PANTHER" id="PTHR45846">
    <property type="entry name" value="TRNA-DIHYDROURIDINE(47) SYNTHASE [NAD(P)(+)]-LIKE"/>
    <property type="match status" value="1"/>
</dbReference>
<dbReference type="InterPro" id="IPR013785">
    <property type="entry name" value="Aldolase_TIM"/>
</dbReference>
<keyword evidence="9" id="KW-1185">Reference proteome</keyword>
<dbReference type="Gene3D" id="3.20.20.70">
    <property type="entry name" value="Aldolase class I"/>
    <property type="match status" value="1"/>
</dbReference>
<dbReference type="KEGG" id="tbe:Trebr_2339"/>
<evidence type="ECO:0000256" key="5">
    <source>
        <dbReference type="ARBA" id="ARBA00022857"/>
    </source>
</evidence>
<gene>
    <name evidence="8" type="ordered locus">Trebr_2339</name>
</gene>
<keyword evidence="4" id="KW-0819">tRNA processing</keyword>
<dbReference type="GO" id="GO:0017150">
    <property type="term" value="F:tRNA dihydrouridine synthase activity"/>
    <property type="evidence" value="ECO:0007669"/>
    <property type="project" value="InterPro"/>
</dbReference>
<dbReference type="InterPro" id="IPR024036">
    <property type="entry name" value="tRNA-dHydroUridine_Synthase_C"/>
</dbReference>
<dbReference type="GO" id="GO:0003723">
    <property type="term" value="F:RNA binding"/>
    <property type="evidence" value="ECO:0007669"/>
    <property type="project" value="TreeGrafter"/>
</dbReference>
<evidence type="ECO:0000256" key="4">
    <source>
        <dbReference type="ARBA" id="ARBA00022694"/>
    </source>
</evidence>
<evidence type="ECO:0000256" key="6">
    <source>
        <dbReference type="ARBA" id="ARBA00023002"/>
    </source>
</evidence>
<keyword evidence="5" id="KW-0521">NADP</keyword>
<organism evidence="8 9">
    <name type="scientific">Treponema brennaborense (strain DSM 12168 / CIP 105900 / DD5/3)</name>
    <dbReference type="NCBI Taxonomy" id="906968"/>
    <lineage>
        <taxon>Bacteria</taxon>
        <taxon>Pseudomonadati</taxon>
        <taxon>Spirochaetota</taxon>
        <taxon>Spirochaetia</taxon>
        <taxon>Spirochaetales</taxon>
        <taxon>Treponemataceae</taxon>
        <taxon>Treponema</taxon>
    </lineage>
</organism>
<dbReference type="eggNOG" id="COG0042">
    <property type="taxonomic scope" value="Bacteria"/>
</dbReference>
<dbReference type="Proteomes" id="UP000006546">
    <property type="component" value="Chromosome"/>
</dbReference>
<sequence>MLYHPVTIGGVVLPGNLFLAPVAGYSDRAFRSVCREGGADFAYTEMVSSEALVRGSDKTALLMARAPNETQYAIQLFGGEPAVMAAAVRLILNGASAERGDAGTFGSADACGDAAERSFSARRFDVPEVIDINAGCPVPKITKTGAGSALTRDPDRLYKITEAAVRASAECAVAAKNIAADNAAAAKNGDEVKSLDAEAKNGAEAKISDAEVTIAGPVPITVKIRAGWDADHITWKEAACAAIEAGASAITLHGRTRAQGYEGAADWDALAELTALVAGETGGKVPVFGSGDVFSPEAAARMLEQTGCAGVMFARGAMGNPFIFIQTRRLLQTGSYEEIPVSVRMEAGLRELRCLIEDAGEESACRQMRKRFCAYSKGVAGGAALRAGIVTAETERDYVALFRAAGVL</sequence>
<dbReference type="Pfam" id="PF01207">
    <property type="entry name" value="Dus"/>
    <property type="match status" value="3"/>
</dbReference>
<dbReference type="AlphaFoldDB" id="F4LM82"/>
<name>F4LM82_TREBD</name>
<dbReference type="RefSeq" id="WP_013759449.1">
    <property type="nucleotide sequence ID" value="NC_015500.1"/>
</dbReference>
<proteinExistence type="predicted"/>
<dbReference type="Gene3D" id="1.10.1200.80">
    <property type="entry name" value="Putative flavin oxidoreducatase, domain 2"/>
    <property type="match status" value="1"/>
</dbReference>
<evidence type="ECO:0000313" key="8">
    <source>
        <dbReference type="EMBL" id="AEE17748.1"/>
    </source>
</evidence>
<evidence type="ECO:0000256" key="2">
    <source>
        <dbReference type="ARBA" id="ARBA00022630"/>
    </source>
</evidence>
<feature type="domain" description="DUS-like FMN-binding" evidence="7">
    <location>
        <begin position="213"/>
        <end position="394"/>
    </location>
</feature>
<dbReference type="InterPro" id="IPR035587">
    <property type="entry name" value="DUS-like_FMN-bd"/>
</dbReference>
<dbReference type="GO" id="GO:0050660">
    <property type="term" value="F:flavin adenine dinucleotide binding"/>
    <property type="evidence" value="ECO:0007669"/>
    <property type="project" value="InterPro"/>
</dbReference>
<keyword evidence="3" id="KW-0288">FMN</keyword>
<dbReference type="PROSITE" id="PS01136">
    <property type="entry name" value="UPF0034"/>
    <property type="match status" value="1"/>
</dbReference>
<keyword evidence="2" id="KW-0285">Flavoprotein</keyword>